<dbReference type="GO" id="GO:0005840">
    <property type="term" value="C:ribosome"/>
    <property type="evidence" value="ECO:0007669"/>
    <property type="project" value="UniProtKB-KW"/>
</dbReference>
<sequence>MKALELREKTTEELTELEVQLRDKLVRLSVAKATQRATNTAQFGALRRDIARIKTVLHERARGIAGEA</sequence>
<dbReference type="SUPFAM" id="SSF46561">
    <property type="entry name" value="Ribosomal protein L29 (L29p)"/>
    <property type="match status" value="1"/>
</dbReference>
<dbReference type="Proteomes" id="UP001139031">
    <property type="component" value="Unassembled WGS sequence"/>
</dbReference>
<reference evidence="6" key="1">
    <citation type="submission" date="2021-08" db="EMBL/GenBank/DDBJ databases">
        <authorList>
            <person name="Stevens D.C."/>
        </authorList>
    </citation>
    <scope>NUCLEOTIDE SEQUENCE</scope>
    <source>
        <strain evidence="6">DSM 53165</strain>
    </source>
</reference>
<keyword evidence="3 5" id="KW-0687">Ribonucleoprotein</keyword>
<name>A0ABS7TSU6_9BACT</name>
<evidence type="ECO:0000256" key="1">
    <source>
        <dbReference type="ARBA" id="ARBA00009254"/>
    </source>
</evidence>
<comment type="similarity">
    <text evidence="1 5">Belongs to the universal ribosomal protein uL29 family.</text>
</comment>
<dbReference type="PANTHER" id="PTHR10916">
    <property type="entry name" value="60S RIBOSOMAL PROTEIN L35/50S RIBOSOMAL PROTEIN L29"/>
    <property type="match status" value="1"/>
</dbReference>
<dbReference type="InterPro" id="IPR018254">
    <property type="entry name" value="Ribosomal_uL29_CS"/>
</dbReference>
<protein>
    <recommendedName>
        <fullName evidence="4 5">Large ribosomal subunit protein uL29</fullName>
    </recommendedName>
</protein>
<accession>A0ABS7TSU6</accession>
<gene>
    <name evidence="5 6" type="primary">rpmC</name>
    <name evidence="6" type="ORF">K7C98_18445</name>
</gene>
<dbReference type="Pfam" id="PF00831">
    <property type="entry name" value="Ribosomal_L29"/>
    <property type="match status" value="1"/>
</dbReference>
<dbReference type="PROSITE" id="PS00579">
    <property type="entry name" value="RIBOSOMAL_L29"/>
    <property type="match status" value="1"/>
</dbReference>
<dbReference type="PANTHER" id="PTHR10916:SF0">
    <property type="entry name" value="LARGE RIBOSOMAL SUBUNIT PROTEIN UL29C"/>
    <property type="match status" value="1"/>
</dbReference>
<dbReference type="EMBL" id="JAIRAU010000024">
    <property type="protein sequence ID" value="MBZ5711227.1"/>
    <property type="molecule type" value="Genomic_DNA"/>
</dbReference>
<organism evidence="6 7">
    <name type="scientific">Nannocystis pusilla</name>
    <dbReference type="NCBI Taxonomy" id="889268"/>
    <lineage>
        <taxon>Bacteria</taxon>
        <taxon>Pseudomonadati</taxon>
        <taxon>Myxococcota</taxon>
        <taxon>Polyangia</taxon>
        <taxon>Nannocystales</taxon>
        <taxon>Nannocystaceae</taxon>
        <taxon>Nannocystis</taxon>
    </lineage>
</organism>
<proteinExistence type="inferred from homology"/>
<keyword evidence="7" id="KW-1185">Reference proteome</keyword>
<dbReference type="Gene3D" id="1.10.287.310">
    <property type="match status" value="1"/>
</dbReference>
<evidence type="ECO:0000256" key="3">
    <source>
        <dbReference type="ARBA" id="ARBA00023274"/>
    </source>
</evidence>
<dbReference type="RefSeq" id="WP_224192997.1">
    <property type="nucleotide sequence ID" value="NZ_JAIRAU010000024.1"/>
</dbReference>
<evidence type="ECO:0000313" key="6">
    <source>
        <dbReference type="EMBL" id="MBZ5711227.1"/>
    </source>
</evidence>
<dbReference type="InterPro" id="IPR036049">
    <property type="entry name" value="Ribosomal_uL29_sf"/>
</dbReference>
<evidence type="ECO:0000256" key="2">
    <source>
        <dbReference type="ARBA" id="ARBA00022980"/>
    </source>
</evidence>
<dbReference type="NCBIfam" id="TIGR00012">
    <property type="entry name" value="L29"/>
    <property type="match status" value="1"/>
</dbReference>
<comment type="caution">
    <text evidence="6">The sequence shown here is derived from an EMBL/GenBank/DDBJ whole genome shotgun (WGS) entry which is preliminary data.</text>
</comment>
<dbReference type="CDD" id="cd00427">
    <property type="entry name" value="Ribosomal_L29_HIP"/>
    <property type="match status" value="1"/>
</dbReference>
<evidence type="ECO:0000313" key="7">
    <source>
        <dbReference type="Proteomes" id="UP001139031"/>
    </source>
</evidence>
<keyword evidence="2 5" id="KW-0689">Ribosomal protein</keyword>
<dbReference type="HAMAP" id="MF_00374">
    <property type="entry name" value="Ribosomal_uL29"/>
    <property type="match status" value="1"/>
</dbReference>
<evidence type="ECO:0000256" key="4">
    <source>
        <dbReference type="ARBA" id="ARBA00035204"/>
    </source>
</evidence>
<evidence type="ECO:0000256" key="5">
    <source>
        <dbReference type="HAMAP-Rule" id="MF_00374"/>
    </source>
</evidence>
<dbReference type="InterPro" id="IPR001854">
    <property type="entry name" value="Ribosomal_uL29"/>
</dbReference>
<dbReference type="InterPro" id="IPR050063">
    <property type="entry name" value="Ribosomal_protein_uL29"/>
</dbReference>